<dbReference type="Pfam" id="PF00501">
    <property type="entry name" value="AMP-binding"/>
    <property type="match status" value="1"/>
</dbReference>
<name>A0ABS8I234_9FIRM</name>
<dbReference type="PANTHER" id="PTHR43201">
    <property type="entry name" value="ACYL-COA SYNTHETASE"/>
    <property type="match status" value="1"/>
</dbReference>
<comment type="caution">
    <text evidence="4">The sequence shown here is derived from an EMBL/GenBank/DDBJ whole genome shotgun (WGS) entry which is preliminary data.</text>
</comment>
<feature type="domain" description="AMP-dependent synthetase/ligase" evidence="3">
    <location>
        <begin position="9"/>
        <end position="338"/>
    </location>
</feature>
<accession>A0ABS8I234</accession>
<evidence type="ECO:0000256" key="1">
    <source>
        <dbReference type="ARBA" id="ARBA00006432"/>
    </source>
</evidence>
<dbReference type="Gene3D" id="3.40.50.12780">
    <property type="entry name" value="N-terminal domain of ligase-like"/>
    <property type="match status" value="1"/>
</dbReference>
<protein>
    <submittedName>
        <fullName evidence="4">Acyl--CoA ligase</fullName>
    </submittedName>
</protein>
<gene>
    <name evidence="4" type="ORF">LMF89_25605</name>
</gene>
<dbReference type="Proteomes" id="UP001165492">
    <property type="component" value="Unassembled WGS sequence"/>
</dbReference>
<dbReference type="GO" id="GO:0016874">
    <property type="term" value="F:ligase activity"/>
    <property type="evidence" value="ECO:0007669"/>
    <property type="project" value="UniProtKB-KW"/>
</dbReference>
<evidence type="ECO:0000259" key="3">
    <source>
        <dbReference type="Pfam" id="PF00501"/>
    </source>
</evidence>
<sequence>MLIHDILSKSAHLYGDNVFIKSDHRVLTFLDLENKSYNVSRYLSEFPPQSVIGIMLKNSIEYIICYFAIIRAGHIAVPVNPELKGQMLDHILKDCSFSLLFTDSKGRINLNDIHPKSKIIVVDCTFSNETGVYVEDDDCISFKEALVNHDYSRDCLQSNKINEEDTTLILYTSGTMGKAKGVCLTHKNLLSNMEAINERIGINNSDNMLVIIPFYYSYGNSLILSHLDKGATLTLNHNSLFPNLIFDNLEKCNSLAGVASNFVMLLKRSSIGKRNLTALRYVTFAGEPISDWIIEELMRLFPGLKVFIMYGQTEATARLTILKSEELETKKGAVGRPIK</sequence>
<dbReference type="SUPFAM" id="SSF56801">
    <property type="entry name" value="Acetyl-CoA synthetase-like"/>
    <property type="match status" value="1"/>
</dbReference>
<evidence type="ECO:0000313" key="5">
    <source>
        <dbReference type="Proteomes" id="UP001165492"/>
    </source>
</evidence>
<reference evidence="4" key="1">
    <citation type="submission" date="2021-11" db="EMBL/GenBank/DDBJ databases">
        <title>Description of a new species Pelosinus isolated from the bottom sediments of Lake Baikal.</title>
        <authorList>
            <person name="Zakharyuk A."/>
        </authorList>
    </citation>
    <scope>NUCLEOTIDE SEQUENCE</scope>
    <source>
        <strain evidence="4">Bkl1</strain>
    </source>
</reference>
<organism evidence="4 5">
    <name type="scientific">Pelosinus baikalensis</name>
    <dbReference type="NCBI Taxonomy" id="2892015"/>
    <lineage>
        <taxon>Bacteria</taxon>
        <taxon>Bacillati</taxon>
        <taxon>Bacillota</taxon>
        <taxon>Negativicutes</taxon>
        <taxon>Selenomonadales</taxon>
        <taxon>Sporomusaceae</taxon>
        <taxon>Pelosinus</taxon>
    </lineage>
</organism>
<dbReference type="InterPro" id="IPR000873">
    <property type="entry name" value="AMP-dep_synth/lig_dom"/>
</dbReference>
<keyword evidence="2 4" id="KW-0436">Ligase</keyword>
<dbReference type="EMBL" id="JAJHJB010000108">
    <property type="protein sequence ID" value="MCC5468714.1"/>
    <property type="molecule type" value="Genomic_DNA"/>
</dbReference>
<comment type="similarity">
    <text evidence="1">Belongs to the ATP-dependent AMP-binding enzyme family.</text>
</comment>
<evidence type="ECO:0000313" key="4">
    <source>
        <dbReference type="EMBL" id="MCC5468714.1"/>
    </source>
</evidence>
<proteinExistence type="inferred from homology"/>
<dbReference type="InterPro" id="IPR042099">
    <property type="entry name" value="ANL_N_sf"/>
</dbReference>
<evidence type="ECO:0000256" key="2">
    <source>
        <dbReference type="ARBA" id="ARBA00022598"/>
    </source>
</evidence>
<dbReference type="PANTHER" id="PTHR43201:SF5">
    <property type="entry name" value="MEDIUM-CHAIN ACYL-COA LIGASE ACSF2, MITOCHONDRIAL"/>
    <property type="match status" value="1"/>
</dbReference>
<keyword evidence="5" id="KW-1185">Reference proteome</keyword>
<dbReference type="RefSeq" id="WP_229537573.1">
    <property type="nucleotide sequence ID" value="NZ_JAJHJB010000108.1"/>
</dbReference>